<dbReference type="SUPFAM" id="SSF53067">
    <property type="entry name" value="Actin-like ATPase domain"/>
    <property type="match status" value="1"/>
</dbReference>
<dbReference type="Gene3D" id="3.30.420.40">
    <property type="match status" value="1"/>
</dbReference>
<proteinExistence type="predicted"/>
<sequence>MAVSGTKENSFKVVAAIDIGTPFSTYAYSTEKSFQTDPLDIHQVKTWYSDSNRKGITKTVTCLLLDRNLRFVAFGNDAQEEYAQLKHLKKSSEYLFFRHFNLQLYESEEPIKRLQLKDLDGNGKASAKRVYATTIMALKTELLQQFETDDRLLNDADIRWILSTPVAFSEDSSSFMKECAKQAGILTEQLSIVYEPEAVSIYLHYLCLPNKADTLEYEKKLRMSSDEDAEIFRRINTNYIIVKIAGCERRQDSGRQLDKDDKSWSTGLSKDFQTPHEKISEKRAYQIEI</sequence>
<evidence type="ECO:0000313" key="1">
    <source>
        <dbReference type="EMBL" id="CAC5391296.1"/>
    </source>
</evidence>
<dbReference type="PANTHER" id="PTHR14187">
    <property type="entry name" value="ALPHA KINASE/ELONGATION FACTOR 2 KINASE"/>
    <property type="match status" value="1"/>
</dbReference>
<gene>
    <name evidence="1" type="ORF">MCOR_26307</name>
</gene>
<organism evidence="1 2">
    <name type="scientific">Mytilus coruscus</name>
    <name type="common">Sea mussel</name>
    <dbReference type="NCBI Taxonomy" id="42192"/>
    <lineage>
        <taxon>Eukaryota</taxon>
        <taxon>Metazoa</taxon>
        <taxon>Spiralia</taxon>
        <taxon>Lophotrochozoa</taxon>
        <taxon>Mollusca</taxon>
        <taxon>Bivalvia</taxon>
        <taxon>Autobranchia</taxon>
        <taxon>Pteriomorphia</taxon>
        <taxon>Mytilida</taxon>
        <taxon>Mytiloidea</taxon>
        <taxon>Mytilidae</taxon>
        <taxon>Mytilinae</taxon>
        <taxon>Mytilus</taxon>
    </lineage>
</organism>
<name>A0A6J8C748_MYTCO</name>
<dbReference type="EMBL" id="CACVKT020004691">
    <property type="protein sequence ID" value="CAC5391296.1"/>
    <property type="molecule type" value="Genomic_DNA"/>
</dbReference>
<dbReference type="OrthoDB" id="2963168at2759"/>
<dbReference type="AlphaFoldDB" id="A0A6J8C748"/>
<protein>
    <submittedName>
        <fullName evidence="1">Uncharacterized protein</fullName>
    </submittedName>
</protein>
<dbReference type="PANTHER" id="PTHR14187:SF5">
    <property type="entry name" value="HEAT SHOCK 70 KDA PROTEIN 12A"/>
    <property type="match status" value="1"/>
</dbReference>
<reference evidence="1 2" key="1">
    <citation type="submission" date="2020-06" db="EMBL/GenBank/DDBJ databases">
        <authorList>
            <person name="Li R."/>
            <person name="Bekaert M."/>
        </authorList>
    </citation>
    <scope>NUCLEOTIDE SEQUENCE [LARGE SCALE GENOMIC DNA]</scope>
    <source>
        <strain evidence="2">wild</strain>
    </source>
</reference>
<accession>A0A6J8C748</accession>
<dbReference type="Proteomes" id="UP000507470">
    <property type="component" value="Unassembled WGS sequence"/>
</dbReference>
<dbReference type="InterPro" id="IPR043129">
    <property type="entry name" value="ATPase_NBD"/>
</dbReference>
<evidence type="ECO:0000313" key="2">
    <source>
        <dbReference type="Proteomes" id="UP000507470"/>
    </source>
</evidence>
<keyword evidence="2" id="KW-1185">Reference proteome</keyword>